<reference evidence="6 7" key="1">
    <citation type="submission" date="2020-08" db="EMBL/GenBank/DDBJ databases">
        <title>Genomic Encyclopedia of Type Strains, Phase IV (KMG-IV): sequencing the most valuable type-strain genomes for metagenomic binning, comparative biology and taxonomic classification.</title>
        <authorList>
            <person name="Goeker M."/>
        </authorList>
    </citation>
    <scope>NUCLEOTIDE SEQUENCE [LARGE SCALE GENOMIC DNA]</scope>
    <source>
        <strain evidence="6 7">DSM 103725</strain>
    </source>
</reference>
<dbReference type="Pfam" id="PF02797">
    <property type="entry name" value="Chal_sti_synt_C"/>
    <property type="match status" value="1"/>
</dbReference>
<evidence type="ECO:0000256" key="3">
    <source>
        <dbReference type="PIRSR" id="PIRSR000451-1"/>
    </source>
</evidence>
<feature type="domain" description="Chalcone/stilbene synthase C-terminal" evidence="5">
    <location>
        <begin position="246"/>
        <end position="375"/>
    </location>
</feature>
<dbReference type="SUPFAM" id="SSF53901">
    <property type="entry name" value="Thiolase-like"/>
    <property type="match status" value="2"/>
</dbReference>
<protein>
    <submittedName>
        <fullName evidence="6">Putative naringenin-chalcone synthase</fullName>
    </submittedName>
</protein>
<dbReference type="CDD" id="cd00831">
    <property type="entry name" value="CHS_like"/>
    <property type="match status" value="1"/>
</dbReference>
<dbReference type="InterPro" id="IPR011141">
    <property type="entry name" value="Polyketide_synthase_type-III"/>
</dbReference>
<dbReference type="PIRSF" id="PIRSF000451">
    <property type="entry name" value="PKS_III"/>
    <property type="match status" value="1"/>
</dbReference>
<organism evidence="6 7">
    <name type="scientific">Algisphaera agarilytica</name>
    <dbReference type="NCBI Taxonomy" id="1385975"/>
    <lineage>
        <taxon>Bacteria</taxon>
        <taxon>Pseudomonadati</taxon>
        <taxon>Planctomycetota</taxon>
        <taxon>Phycisphaerae</taxon>
        <taxon>Phycisphaerales</taxon>
        <taxon>Phycisphaeraceae</taxon>
        <taxon>Algisphaera</taxon>
    </lineage>
</organism>
<dbReference type="EMBL" id="JACHGY010000001">
    <property type="protein sequence ID" value="MBB6431666.1"/>
    <property type="molecule type" value="Genomic_DNA"/>
</dbReference>
<dbReference type="AlphaFoldDB" id="A0A7X0H9G3"/>
<proteinExistence type="inferred from homology"/>
<dbReference type="GO" id="GO:0030639">
    <property type="term" value="P:polyketide biosynthetic process"/>
    <property type="evidence" value="ECO:0007669"/>
    <property type="project" value="TreeGrafter"/>
</dbReference>
<dbReference type="Gene3D" id="3.40.47.10">
    <property type="match status" value="2"/>
</dbReference>
<dbReference type="InterPro" id="IPR001099">
    <property type="entry name" value="Chalcone/stilbene_synt_N"/>
</dbReference>
<evidence type="ECO:0000313" key="7">
    <source>
        <dbReference type="Proteomes" id="UP000541810"/>
    </source>
</evidence>
<comment type="similarity">
    <text evidence="1">Belongs to the thiolase-like superfamily. Chalcone/stilbene synthases family.</text>
</comment>
<dbReference type="PANTHER" id="PTHR11877">
    <property type="entry name" value="HYDROXYMETHYLGLUTARYL-COA SYNTHASE"/>
    <property type="match status" value="1"/>
</dbReference>
<accession>A0A7X0H9G3</accession>
<dbReference type="Pfam" id="PF00195">
    <property type="entry name" value="Chal_sti_synt_N"/>
    <property type="match status" value="1"/>
</dbReference>
<evidence type="ECO:0000259" key="5">
    <source>
        <dbReference type="Pfam" id="PF02797"/>
    </source>
</evidence>
<dbReference type="GO" id="GO:0016747">
    <property type="term" value="F:acyltransferase activity, transferring groups other than amino-acyl groups"/>
    <property type="evidence" value="ECO:0007669"/>
    <property type="project" value="InterPro"/>
</dbReference>
<keyword evidence="2" id="KW-0808">Transferase</keyword>
<dbReference type="RefSeq" id="WP_184679117.1">
    <property type="nucleotide sequence ID" value="NZ_JACHGY010000001.1"/>
</dbReference>
<sequence length="375" mass="40662">MSLLIQGLGTAQPPHALEQEAMAASALPCSCSNERQRKLLPTLYRRAHVERRHSVVVNAKNGHAKLPVHDRMLAFYPPASDANDRGPSLSDRMRRYPEEALPLALDACRSALDDAGVAPKQVGQLVVVSCTGFSAPGVDIGLIDALGLPPTVGRTMVGFMGCHGAMNGLRVARSLADAITEPDQHVLMCCVELCTLHFQYGWDPQKVVANALFADGAAAVVGKPEPVARRDDSFNLPRATAHGSCLLPDSRDLMTWIIRDHGFEMTLSPKVPDLIHQHLRNWIEPWLAEQSLTVEQIQGWAIHPGGPRVITAVEESLGLPEGAGDGSREVLRECGNMSSPTVLFILDRLRQQATPLPWVALAFGPGLTIEATLFR</sequence>
<dbReference type="PANTHER" id="PTHR11877:SF46">
    <property type="entry name" value="TYPE III POLYKETIDE SYNTHASE A"/>
    <property type="match status" value="1"/>
</dbReference>
<keyword evidence="7" id="KW-1185">Reference proteome</keyword>
<feature type="domain" description="Chalcone/stilbene synthase N-terminal" evidence="4">
    <location>
        <begin position="6"/>
        <end position="221"/>
    </location>
</feature>
<dbReference type="InterPro" id="IPR012328">
    <property type="entry name" value="Chalcone/stilbene_synt_C"/>
</dbReference>
<dbReference type="Proteomes" id="UP000541810">
    <property type="component" value="Unassembled WGS sequence"/>
</dbReference>
<feature type="active site" description="Acyl-thioester intermediate" evidence="3">
    <location>
        <position position="162"/>
    </location>
</feature>
<comment type="caution">
    <text evidence="6">The sequence shown here is derived from an EMBL/GenBank/DDBJ whole genome shotgun (WGS) entry which is preliminary data.</text>
</comment>
<evidence type="ECO:0000313" key="6">
    <source>
        <dbReference type="EMBL" id="MBB6431666.1"/>
    </source>
</evidence>
<dbReference type="InterPro" id="IPR016039">
    <property type="entry name" value="Thiolase-like"/>
</dbReference>
<evidence type="ECO:0000256" key="2">
    <source>
        <dbReference type="ARBA" id="ARBA00022679"/>
    </source>
</evidence>
<gene>
    <name evidence="6" type="ORF">HNQ40_003472</name>
</gene>
<evidence type="ECO:0000256" key="1">
    <source>
        <dbReference type="ARBA" id="ARBA00005531"/>
    </source>
</evidence>
<evidence type="ECO:0000259" key="4">
    <source>
        <dbReference type="Pfam" id="PF00195"/>
    </source>
</evidence>
<name>A0A7X0H9G3_9BACT</name>